<dbReference type="SMART" id="SM00409">
    <property type="entry name" value="IG"/>
    <property type="match status" value="1"/>
</dbReference>
<evidence type="ECO:0000256" key="4">
    <source>
        <dbReference type="ARBA" id="ARBA00023319"/>
    </source>
</evidence>
<dbReference type="PANTHER" id="PTHR19367">
    <property type="entry name" value="T-CELL RECEPTOR ALPHA CHAIN V REGION"/>
    <property type="match status" value="1"/>
</dbReference>
<keyword evidence="2" id="KW-1064">Adaptive immunity</keyword>
<evidence type="ECO:0000259" key="6">
    <source>
        <dbReference type="PROSITE" id="PS50835"/>
    </source>
</evidence>
<evidence type="ECO:0000256" key="3">
    <source>
        <dbReference type="ARBA" id="ARBA00023170"/>
    </source>
</evidence>
<dbReference type="Ensembl" id="ENSELUT00000105834.1">
    <property type="protein sequence ID" value="ENSELUP00000085719.1"/>
    <property type="gene ID" value="ENSELUG00000042112.1"/>
</dbReference>
<dbReference type="GeneTree" id="ENSGT01030000234557"/>
<evidence type="ECO:0000256" key="1">
    <source>
        <dbReference type="ARBA" id="ARBA00022729"/>
    </source>
</evidence>
<name>A0AAY5K947_ESOLU</name>
<sequence length="117" mass="13378">MGLTAGDQITPVRVEVTSTEGQSVTLSCNYETSSDYPYLYWYIHYPNQALQFILWKGARSWSGEQIPNKRYASTTSWTSTELVIQQLTLSDTALYYCAVRDHSDTKCIRGCTKTYRP</sequence>
<dbReference type="InterPro" id="IPR036179">
    <property type="entry name" value="Ig-like_dom_sf"/>
</dbReference>
<dbReference type="Proteomes" id="UP000265140">
    <property type="component" value="Chromosome 3"/>
</dbReference>
<keyword evidence="1" id="KW-0732">Signal</keyword>
<proteinExistence type="predicted"/>
<reference evidence="7" key="2">
    <citation type="submission" date="2025-08" db="UniProtKB">
        <authorList>
            <consortium name="Ensembl"/>
        </authorList>
    </citation>
    <scope>IDENTIFICATION</scope>
</reference>
<accession>A0AAY5K947</accession>
<dbReference type="Pfam" id="PF07686">
    <property type="entry name" value="V-set"/>
    <property type="match status" value="1"/>
</dbReference>
<dbReference type="InterPro" id="IPR013783">
    <property type="entry name" value="Ig-like_fold"/>
</dbReference>
<dbReference type="Gene3D" id="2.60.40.10">
    <property type="entry name" value="Immunoglobulins"/>
    <property type="match status" value="1"/>
</dbReference>
<evidence type="ECO:0000313" key="7">
    <source>
        <dbReference type="Ensembl" id="ENSELUP00000085719.1"/>
    </source>
</evidence>
<keyword evidence="5" id="KW-1279">T cell receptor</keyword>
<keyword evidence="5" id="KW-0391">Immunity</keyword>
<keyword evidence="4" id="KW-0393">Immunoglobulin domain</keyword>
<feature type="domain" description="Ig-like" evidence="6">
    <location>
        <begin position="11"/>
        <end position="109"/>
    </location>
</feature>
<evidence type="ECO:0000256" key="2">
    <source>
        <dbReference type="ARBA" id="ARBA00023130"/>
    </source>
</evidence>
<organism evidence="7 8">
    <name type="scientific">Esox lucius</name>
    <name type="common">Northern pike</name>
    <dbReference type="NCBI Taxonomy" id="8010"/>
    <lineage>
        <taxon>Eukaryota</taxon>
        <taxon>Metazoa</taxon>
        <taxon>Chordata</taxon>
        <taxon>Craniata</taxon>
        <taxon>Vertebrata</taxon>
        <taxon>Euteleostomi</taxon>
        <taxon>Actinopterygii</taxon>
        <taxon>Neopterygii</taxon>
        <taxon>Teleostei</taxon>
        <taxon>Protacanthopterygii</taxon>
        <taxon>Esociformes</taxon>
        <taxon>Esocidae</taxon>
        <taxon>Esox</taxon>
    </lineage>
</organism>
<keyword evidence="8" id="KW-1185">Reference proteome</keyword>
<dbReference type="PANTHER" id="PTHR19367:SF18">
    <property type="entry name" value="T CELL RECEPTOR ALPHA VARIABLE 16"/>
    <property type="match status" value="1"/>
</dbReference>
<dbReference type="InterPro" id="IPR051287">
    <property type="entry name" value="TCR_variable_region"/>
</dbReference>
<evidence type="ECO:0000313" key="8">
    <source>
        <dbReference type="Proteomes" id="UP000265140"/>
    </source>
</evidence>
<dbReference type="AlphaFoldDB" id="A0AAY5K947"/>
<dbReference type="InterPro" id="IPR003599">
    <property type="entry name" value="Ig_sub"/>
</dbReference>
<dbReference type="GO" id="GO:0002250">
    <property type="term" value="P:adaptive immune response"/>
    <property type="evidence" value="ECO:0007669"/>
    <property type="project" value="UniProtKB-KW"/>
</dbReference>
<dbReference type="InterPro" id="IPR007110">
    <property type="entry name" value="Ig-like_dom"/>
</dbReference>
<dbReference type="PROSITE" id="PS50835">
    <property type="entry name" value="IG_LIKE"/>
    <property type="match status" value="1"/>
</dbReference>
<protein>
    <submittedName>
        <fullName evidence="7">T-cell receptor alpha/delta variable 22.0</fullName>
    </submittedName>
</protein>
<reference evidence="7 8" key="1">
    <citation type="submission" date="2020-02" db="EMBL/GenBank/DDBJ databases">
        <title>Esox lucius (northern pike) genome, fEsoLuc1, primary haplotype.</title>
        <authorList>
            <person name="Myers G."/>
            <person name="Karagic N."/>
            <person name="Meyer A."/>
            <person name="Pippel M."/>
            <person name="Reichard M."/>
            <person name="Winkler S."/>
            <person name="Tracey A."/>
            <person name="Sims Y."/>
            <person name="Howe K."/>
            <person name="Rhie A."/>
            <person name="Formenti G."/>
            <person name="Durbin R."/>
            <person name="Fedrigo O."/>
            <person name="Jarvis E.D."/>
        </authorList>
    </citation>
    <scope>NUCLEOTIDE SEQUENCE [LARGE SCALE GENOMIC DNA]</scope>
</reference>
<dbReference type="SMART" id="SM00406">
    <property type="entry name" value="IGv"/>
    <property type="match status" value="1"/>
</dbReference>
<dbReference type="GO" id="GO:0042101">
    <property type="term" value="C:T cell receptor complex"/>
    <property type="evidence" value="ECO:0007669"/>
    <property type="project" value="UniProtKB-KW"/>
</dbReference>
<keyword evidence="3" id="KW-0675">Receptor</keyword>
<dbReference type="InterPro" id="IPR013106">
    <property type="entry name" value="Ig_V-set"/>
</dbReference>
<evidence type="ECO:0000256" key="5">
    <source>
        <dbReference type="ARBA" id="ARBA00043266"/>
    </source>
</evidence>
<dbReference type="SUPFAM" id="SSF48726">
    <property type="entry name" value="Immunoglobulin"/>
    <property type="match status" value="1"/>
</dbReference>
<reference evidence="7" key="3">
    <citation type="submission" date="2025-09" db="UniProtKB">
        <authorList>
            <consortium name="Ensembl"/>
        </authorList>
    </citation>
    <scope>IDENTIFICATION</scope>
</reference>